<organism evidence="1">
    <name type="scientific">marine metagenome</name>
    <dbReference type="NCBI Taxonomy" id="408172"/>
    <lineage>
        <taxon>unclassified sequences</taxon>
        <taxon>metagenomes</taxon>
        <taxon>ecological metagenomes</taxon>
    </lineage>
</organism>
<accession>A0A381Q5T4</accession>
<protein>
    <submittedName>
        <fullName evidence="1">Uncharacterized protein</fullName>
    </submittedName>
</protein>
<gene>
    <name evidence="1" type="ORF">METZ01_LOCUS27569</name>
</gene>
<dbReference type="AlphaFoldDB" id="A0A381Q5T4"/>
<sequence length="54" mass="6364">MFYEVRLLDRKNKVKKIISSQQLSRKYWDNFEANFNASTVKSKTGESRPPAKNN</sequence>
<dbReference type="EMBL" id="UINC01001220">
    <property type="protein sequence ID" value="SUZ74715.1"/>
    <property type="molecule type" value="Genomic_DNA"/>
</dbReference>
<evidence type="ECO:0000313" key="1">
    <source>
        <dbReference type="EMBL" id="SUZ74715.1"/>
    </source>
</evidence>
<name>A0A381Q5T4_9ZZZZ</name>
<proteinExistence type="predicted"/>
<reference evidence="1" key="1">
    <citation type="submission" date="2018-05" db="EMBL/GenBank/DDBJ databases">
        <authorList>
            <person name="Lanie J.A."/>
            <person name="Ng W.-L."/>
            <person name="Kazmierczak K.M."/>
            <person name="Andrzejewski T.M."/>
            <person name="Davidsen T.M."/>
            <person name="Wayne K.J."/>
            <person name="Tettelin H."/>
            <person name="Glass J.I."/>
            <person name="Rusch D."/>
            <person name="Podicherti R."/>
            <person name="Tsui H.-C.T."/>
            <person name="Winkler M.E."/>
        </authorList>
    </citation>
    <scope>NUCLEOTIDE SEQUENCE</scope>
</reference>